<name>A0A6P7FH89_DIAVI</name>
<dbReference type="GO" id="GO:1902017">
    <property type="term" value="P:regulation of cilium assembly"/>
    <property type="evidence" value="ECO:0007669"/>
    <property type="project" value="InterPro"/>
</dbReference>
<feature type="coiled-coil region" evidence="1">
    <location>
        <begin position="376"/>
        <end position="470"/>
    </location>
</feature>
<feature type="compositionally biased region" description="Basic and acidic residues" evidence="2">
    <location>
        <begin position="868"/>
        <end position="880"/>
    </location>
</feature>
<sequence length="892" mass="103103">MTDTDDTDELLLIPPDFFSTESGFGHSETAQPYYNIVDNLIKQVGSLQNRIKSIESCESFYSNSLESLKMDRPRESFKKSNSSDDLCTSFSAQNSPQKPVEFKLNSLPNSPNVKKYVNLRNPRVGLQSKLSPSAAYSNKYTRSGKDGQLLNEVDTFLSKVKTIQRISAVRNLESDFENCGAKHNEPEVVTYFERRNEPIRQKTLQMGDGKYNIRDLETRVQDMLNGPKERIETAERKEKSDVQTSTDNSKENSNLVQELLQFNDQPSCSDSSSDSTQITAYNRTKNIKTNLLTDPIHSNALKVLHLHKKLHEDPSKKAKSKENAGEHKQRSKHTIVGDNLGTHLSLLNLADIWNSENNTLTRSQLTQKLQEEKYRRQHCEDLIQELQVKNLELQQKMSVAVKVDDAKNTTIQKYQDALDKLVSKLEKCNKDRVELEFEINKLKNERIDEKEDADQRITHYENEIQRALSVAHTSQEKTAMLEKKCAELSSEQQTLVQKLETVQKDCAKECEKYRQMSEILAQKELELNENKTMLSTARNEITQNRQAVDMFQTEFNKIKNEYNEIENNLKEERLQKAQLNKRILELTEEIESYKKQVNSLQEELSKAKKQSELNKVDLRNFYQGQVELLVQNKLKEFQCQLDEQENKFKEEFTKKEKAISKSAAQFLHQILEKHSMEVQLLGKKHQEETEIFQIQVKQHKQQVESLQHKLEQFQKRSLAIAKQVPKVMESQLNEALKIITHGKSPTFNDDFAFNTMDELNTWKTKSYKNLEEVLSQYEEEDSAPPKKSKNEDVGCANDGANGNHHSEQQFETPVSSRIPASRVLSNNDIQQFLSLLLNKASGNPNQQESAREPEFLSLDFNERFSYFQDKDDGKESQKGSHRERKGLKPPWK</sequence>
<dbReference type="KEGG" id="dvv:114327975"/>
<gene>
    <name evidence="5 6" type="primary">LOC114327975</name>
</gene>
<dbReference type="GO" id="GO:1902410">
    <property type="term" value="P:mitotic cytokinetic process"/>
    <property type="evidence" value="ECO:0007669"/>
    <property type="project" value="TreeGrafter"/>
</dbReference>
<evidence type="ECO:0000313" key="6">
    <source>
        <dbReference type="RefSeq" id="XP_028132504.1"/>
    </source>
</evidence>
<keyword evidence="4" id="KW-1185">Reference proteome</keyword>
<dbReference type="AlphaFoldDB" id="A0A6P7FH89"/>
<feature type="compositionally biased region" description="Basic residues" evidence="2">
    <location>
        <begin position="881"/>
        <end position="892"/>
    </location>
</feature>
<evidence type="ECO:0000313" key="4">
    <source>
        <dbReference type="Proteomes" id="UP001652700"/>
    </source>
</evidence>
<evidence type="ECO:0000313" key="5">
    <source>
        <dbReference type="RefSeq" id="XP_028132503.1"/>
    </source>
</evidence>
<keyword evidence="1" id="KW-0175">Coiled coil</keyword>
<dbReference type="GO" id="GO:0005813">
    <property type="term" value="C:centrosome"/>
    <property type="evidence" value="ECO:0007669"/>
    <property type="project" value="TreeGrafter"/>
</dbReference>
<dbReference type="GO" id="GO:0005814">
    <property type="term" value="C:centriole"/>
    <property type="evidence" value="ECO:0007669"/>
    <property type="project" value="TreeGrafter"/>
</dbReference>
<feature type="region of interest" description="Disordered" evidence="2">
    <location>
        <begin position="775"/>
        <end position="816"/>
    </location>
</feature>
<dbReference type="Proteomes" id="UP001652700">
    <property type="component" value="Unplaced"/>
</dbReference>
<dbReference type="PANTHER" id="PTHR34439">
    <property type="entry name" value="CENTROBIN"/>
    <property type="match status" value="1"/>
</dbReference>
<dbReference type="InterPro" id="IPR038923">
    <property type="entry name" value="Centrobin"/>
</dbReference>
<feature type="compositionally biased region" description="Basic and acidic residues" evidence="2">
    <location>
        <begin position="310"/>
        <end position="328"/>
    </location>
</feature>
<dbReference type="CTD" id="38258"/>
<dbReference type="GO" id="GO:0007099">
    <property type="term" value="P:centriole replication"/>
    <property type="evidence" value="ECO:0007669"/>
    <property type="project" value="InterPro"/>
</dbReference>
<feature type="compositionally biased region" description="Polar residues" evidence="2">
    <location>
        <begin position="242"/>
        <end position="252"/>
    </location>
</feature>
<feature type="coiled-coil region" evidence="1">
    <location>
        <begin position="520"/>
        <end position="654"/>
    </location>
</feature>
<accession>A0A6P7FH89</accession>
<feature type="compositionally biased region" description="Basic and acidic residues" evidence="2">
    <location>
        <begin position="227"/>
        <end position="241"/>
    </location>
</feature>
<feature type="region of interest" description="Disordered" evidence="2">
    <location>
        <begin position="225"/>
        <end position="252"/>
    </location>
</feature>
<dbReference type="OrthoDB" id="8190486at2759"/>
<dbReference type="GO" id="GO:0051299">
    <property type="term" value="P:centrosome separation"/>
    <property type="evidence" value="ECO:0007669"/>
    <property type="project" value="TreeGrafter"/>
</dbReference>
<dbReference type="PANTHER" id="PTHR34439:SF1">
    <property type="entry name" value="CENTROBIN"/>
    <property type="match status" value="1"/>
</dbReference>
<protein>
    <submittedName>
        <fullName evidence="5 6">Myosin-13-like isoform X1</fullName>
    </submittedName>
</protein>
<evidence type="ECO:0000256" key="2">
    <source>
        <dbReference type="SAM" id="MobiDB-lite"/>
    </source>
</evidence>
<dbReference type="EnsemblMetazoa" id="XM_028276703.2">
    <property type="protein sequence ID" value="XP_028132504.1"/>
    <property type="gene ID" value="LOC114327975"/>
</dbReference>
<dbReference type="GeneID" id="114327975"/>
<dbReference type="RefSeq" id="XP_028132504.1">
    <property type="nucleotide sequence ID" value="XM_028276703.1"/>
</dbReference>
<feature type="region of interest" description="Disordered" evidence="2">
    <location>
        <begin position="867"/>
        <end position="892"/>
    </location>
</feature>
<dbReference type="RefSeq" id="XP_028132503.1">
    <property type="nucleotide sequence ID" value="XM_028276702.1"/>
</dbReference>
<dbReference type="EnsemblMetazoa" id="XM_028276702.2">
    <property type="protein sequence ID" value="XP_028132503.1"/>
    <property type="gene ID" value="LOC114327975"/>
</dbReference>
<feature type="region of interest" description="Disordered" evidence="2">
    <location>
        <begin position="310"/>
        <end position="334"/>
    </location>
</feature>
<proteinExistence type="predicted"/>
<reference evidence="3" key="2">
    <citation type="submission" date="2025-05" db="UniProtKB">
        <authorList>
            <consortium name="EnsemblMetazoa"/>
        </authorList>
    </citation>
    <scope>IDENTIFICATION</scope>
</reference>
<evidence type="ECO:0000313" key="3">
    <source>
        <dbReference type="EnsemblMetazoa" id="XP_028132503.1"/>
    </source>
</evidence>
<evidence type="ECO:0000256" key="1">
    <source>
        <dbReference type="SAM" id="Coils"/>
    </source>
</evidence>
<organism evidence="5">
    <name type="scientific">Diabrotica virgifera virgifera</name>
    <name type="common">western corn rootworm</name>
    <dbReference type="NCBI Taxonomy" id="50390"/>
    <lineage>
        <taxon>Eukaryota</taxon>
        <taxon>Metazoa</taxon>
        <taxon>Ecdysozoa</taxon>
        <taxon>Arthropoda</taxon>
        <taxon>Hexapoda</taxon>
        <taxon>Insecta</taxon>
        <taxon>Pterygota</taxon>
        <taxon>Neoptera</taxon>
        <taxon>Endopterygota</taxon>
        <taxon>Coleoptera</taxon>
        <taxon>Polyphaga</taxon>
        <taxon>Cucujiformia</taxon>
        <taxon>Chrysomeloidea</taxon>
        <taxon>Chrysomelidae</taxon>
        <taxon>Galerucinae</taxon>
        <taxon>Diabroticina</taxon>
        <taxon>Diabroticites</taxon>
        <taxon>Diabrotica</taxon>
    </lineage>
</organism>
<reference evidence="5 6" key="1">
    <citation type="submission" date="2025-04" db="UniProtKB">
        <authorList>
            <consortium name="RefSeq"/>
        </authorList>
    </citation>
    <scope>IDENTIFICATION</scope>
    <source>
        <tissue evidence="5 6">Whole insect</tissue>
    </source>
</reference>